<evidence type="ECO:0000256" key="1">
    <source>
        <dbReference type="SAM" id="MobiDB-lite"/>
    </source>
</evidence>
<dbReference type="GeneID" id="112050402"/>
<dbReference type="AlphaFoldDB" id="A0A6J1NHJ8"/>
<name>A0A6J1NHJ8_BICAN</name>
<dbReference type="KEGG" id="bany:112050402"/>
<dbReference type="OrthoDB" id="7285054at2759"/>
<protein>
    <submittedName>
        <fullName evidence="3">Proteoglycan 4-like</fullName>
    </submittedName>
</protein>
<gene>
    <name evidence="3" type="primary">LOC112050402</name>
</gene>
<feature type="compositionally biased region" description="Basic and acidic residues" evidence="1">
    <location>
        <begin position="181"/>
        <end position="190"/>
    </location>
</feature>
<feature type="region of interest" description="Disordered" evidence="1">
    <location>
        <begin position="158"/>
        <end position="196"/>
    </location>
</feature>
<sequence>MNGLTTFYNNQYQTPQMFNQQLPITSPMVSYTAPIQPVPATYTAPIQPVPATYTAPIQPIPATYSTPIQPIPATYSTPIQPVPATYTAPIQTVPATYTAPIQPIPAKYTAPIQPGPALTPQMIAPIYPYTGARVTNAIPTPVGNNFYRNNVKNRAFDARTESASTEGAKDGNTINDTQVEESNKTDDEKSASPAEQYIKLPKADFPTARMLSVDPNSMIDEFCKLENVNEHVPWILDLEFGVPRAPVTRAIATYDVKYNSVNCKNTPGAIHPGFEKCNSGFKREMLFHYDCVASNWYNGYRKLYENNNKSFENFQSWLRTPMQTFGMCWP</sequence>
<evidence type="ECO:0000313" key="2">
    <source>
        <dbReference type="Proteomes" id="UP001652582"/>
    </source>
</evidence>
<evidence type="ECO:0000313" key="3">
    <source>
        <dbReference type="RefSeq" id="XP_023944433.2"/>
    </source>
</evidence>
<dbReference type="RefSeq" id="XP_023944433.2">
    <property type="nucleotide sequence ID" value="XM_024088665.2"/>
</dbReference>
<reference evidence="3" key="1">
    <citation type="submission" date="2025-08" db="UniProtKB">
        <authorList>
            <consortium name="RefSeq"/>
        </authorList>
    </citation>
    <scope>IDENTIFICATION</scope>
</reference>
<dbReference type="Proteomes" id="UP001652582">
    <property type="component" value="Chromosome 13"/>
</dbReference>
<organism evidence="2 3">
    <name type="scientific">Bicyclus anynana</name>
    <name type="common">Squinting bush brown butterfly</name>
    <dbReference type="NCBI Taxonomy" id="110368"/>
    <lineage>
        <taxon>Eukaryota</taxon>
        <taxon>Metazoa</taxon>
        <taxon>Ecdysozoa</taxon>
        <taxon>Arthropoda</taxon>
        <taxon>Hexapoda</taxon>
        <taxon>Insecta</taxon>
        <taxon>Pterygota</taxon>
        <taxon>Neoptera</taxon>
        <taxon>Endopterygota</taxon>
        <taxon>Lepidoptera</taxon>
        <taxon>Glossata</taxon>
        <taxon>Ditrysia</taxon>
        <taxon>Papilionoidea</taxon>
        <taxon>Nymphalidae</taxon>
        <taxon>Satyrinae</taxon>
        <taxon>Satyrini</taxon>
        <taxon>Mycalesina</taxon>
        <taxon>Bicyclus</taxon>
    </lineage>
</organism>
<accession>A0A6J1NHJ8</accession>
<keyword evidence="2" id="KW-1185">Reference proteome</keyword>
<proteinExistence type="predicted"/>